<dbReference type="Proteomes" id="UP000663852">
    <property type="component" value="Unassembled WGS sequence"/>
</dbReference>
<dbReference type="InterPro" id="IPR036452">
    <property type="entry name" value="Ribo_hydro-like"/>
</dbReference>
<dbReference type="SUPFAM" id="SSF53590">
    <property type="entry name" value="Nucleoside hydrolase"/>
    <property type="match status" value="1"/>
</dbReference>
<comment type="caution">
    <text evidence="4">The sequence shown here is derived from an EMBL/GenBank/DDBJ whole genome shotgun (WGS) entry which is preliminary data.</text>
</comment>
<protein>
    <recommendedName>
        <fullName evidence="2">Inosine/uridine-preferring nucleoside hydrolase domain-containing protein</fullName>
    </recommendedName>
</protein>
<comment type="similarity">
    <text evidence="1">Belongs to the IUNH family.</text>
</comment>
<evidence type="ECO:0000313" key="4">
    <source>
        <dbReference type="EMBL" id="CAF1521077.1"/>
    </source>
</evidence>
<dbReference type="Pfam" id="PF01156">
    <property type="entry name" value="IU_nuc_hydro"/>
    <property type="match status" value="1"/>
</dbReference>
<dbReference type="AlphaFoldDB" id="A0A815ULH5"/>
<dbReference type="InterPro" id="IPR001910">
    <property type="entry name" value="Inosine/uridine_hydrolase_dom"/>
</dbReference>
<dbReference type="EMBL" id="CAJNOJ010000772">
    <property type="protein sequence ID" value="CAF1521077.1"/>
    <property type="molecule type" value="Genomic_DNA"/>
</dbReference>
<keyword evidence="5" id="KW-1185">Reference proteome</keyword>
<dbReference type="Gene3D" id="3.90.245.10">
    <property type="entry name" value="Ribonucleoside hydrolase-like"/>
    <property type="match status" value="1"/>
</dbReference>
<evidence type="ECO:0000313" key="5">
    <source>
        <dbReference type="Proteomes" id="UP000663828"/>
    </source>
</evidence>
<accession>A0A815ULH5</accession>
<reference evidence="4" key="1">
    <citation type="submission" date="2021-02" db="EMBL/GenBank/DDBJ databases">
        <authorList>
            <person name="Nowell W R."/>
        </authorList>
    </citation>
    <scope>NUCLEOTIDE SEQUENCE</scope>
</reference>
<evidence type="ECO:0000313" key="6">
    <source>
        <dbReference type="Proteomes" id="UP000663852"/>
    </source>
</evidence>
<dbReference type="Proteomes" id="UP000663828">
    <property type="component" value="Unassembled WGS sequence"/>
</dbReference>
<proteinExistence type="inferred from homology"/>
<feature type="domain" description="Inosine/uridine-preferring nucleoside hydrolase" evidence="2">
    <location>
        <begin position="61"/>
        <end position="184"/>
    </location>
</feature>
<organism evidence="4 6">
    <name type="scientific">Adineta ricciae</name>
    <name type="common">Rotifer</name>
    <dbReference type="NCBI Taxonomy" id="249248"/>
    <lineage>
        <taxon>Eukaryota</taxon>
        <taxon>Metazoa</taxon>
        <taxon>Spiralia</taxon>
        <taxon>Gnathifera</taxon>
        <taxon>Rotifera</taxon>
        <taxon>Eurotatoria</taxon>
        <taxon>Bdelloidea</taxon>
        <taxon>Adinetida</taxon>
        <taxon>Adinetidae</taxon>
        <taxon>Adineta</taxon>
    </lineage>
</organism>
<dbReference type="GO" id="GO:0016799">
    <property type="term" value="F:hydrolase activity, hydrolyzing N-glycosyl compounds"/>
    <property type="evidence" value="ECO:0007669"/>
    <property type="project" value="InterPro"/>
</dbReference>
<dbReference type="EMBL" id="CAJNOR010001395">
    <property type="protein sequence ID" value="CAF1135463.1"/>
    <property type="molecule type" value="Genomic_DNA"/>
</dbReference>
<evidence type="ECO:0000313" key="3">
    <source>
        <dbReference type="EMBL" id="CAF1135463.1"/>
    </source>
</evidence>
<evidence type="ECO:0000256" key="1">
    <source>
        <dbReference type="ARBA" id="ARBA00009176"/>
    </source>
</evidence>
<name>A0A815ULH5_ADIRI</name>
<gene>
    <name evidence="4" type="ORF">EDS130_LOCUS43878</name>
    <name evidence="3" type="ORF">XAT740_LOCUS20129</name>
</gene>
<evidence type="ECO:0000259" key="2">
    <source>
        <dbReference type="Pfam" id="PF01156"/>
    </source>
</evidence>
<sequence length="216" mass="24524">MSPFSKDETSRMICFGSFFSLNSPHPHPQGIHDIPGYEWAQNCTPEQFQKEGGIVYDNGEDALYNELQKTAPDNIYHLIEISSATSVGDVLQRLKSEVTKNIRLFAMGGSIYRDYENFSQPSKEYNVFEDTVAAQFMFNSSWAYFGLAPLDTTIFMQFNGLTWQQFLFYLWYNNGGKHAGGLEPFSPDIGTSTMYDVLAAILSLYYPKTITIDCNK</sequence>